<protein>
    <submittedName>
        <fullName evidence="10">Transglycosylase domain-containing protein</fullName>
    </submittedName>
</protein>
<proteinExistence type="predicted"/>
<evidence type="ECO:0000256" key="6">
    <source>
        <dbReference type="ARBA" id="ARBA00034000"/>
    </source>
</evidence>
<dbReference type="Pfam" id="PF00912">
    <property type="entry name" value="Transgly"/>
    <property type="match status" value="1"/>
</dbReference>
<keyword evidence="5" id="KW-0511">Multifunctional enzyme</keyword>
<evidence type="ECO:0000313" key="11">
    <source>
        <dbReference type="Proteomes" id="UP001501624"/>
    </source>
</evidence>
<dbReference type="PANTHER" id="PTHR32282">
    <property type="entry name" value="BINDING PROTEIN TRANSPEPTIDASE, PUTATIVE-RELATED"/>
    <property type="match status" value="1"/>
</dbReference>
<evidence type="ECO:0000256" key="7">
    <source>
        <dbReference type="ARBA" id="ARBA00049902"/>
    </source>
</evidence>
<dbReference type="EMBL" id="BAABCM010000004">
    <property type="protein sequence ID" value="GAA3814728.1"/>
    <property type="molecule type" value="Genomic_DNA"/>
</dbReference>
<evidence type="ECO:0000256" key="5">
    <source>
        <dbReference type="ARBA" id="ARBA00023268"/>
    </source>
</evidence>
<keyword evidence="8" id="KW-0812">Transmembrane</keyword>
<dbReference type="InterPro" id="IPR012338">
    <property type="entry name" value="Beta-lactam/transpept-like"/>
</dbReference>
<evidence type="ECO:0000256" key="3">
    <source>
        <dbReference type="ARBA" id="ARBA00022676"/>
    </source>
</evidence>
<keyword evidence="2" id="KW-0378">Hydrolase</keyword>
<evidence type="ECO:0000256" key="2">
    <source>
        <dbReference type="ARBA" id="ARBA00022670"/>
    </source>
</evidence>
<evidence type="ECO:0000313" key="10">
    <source>
        <dbReference type="EMBL" id="GAA3814728.1"/>
    </source>
</evidence>
<dbReference type="InterPro" id="IPR023346">
    <property type="entry name" value="Lysozyme-like_dom_sf"/>
</dbReference>
<dbReference type="PANTHER" id="PTHR32282:SF33">
    <property type="entry name" value="PEPTIDOGLYCAN GLYCOSYLTRANSFERASE"/>
    <property type="match status" value="1"/>
</dbReference>
<dbReference type="InterPro" id="IPR050396">
    <property type="entry name" value="Glycosyltr_51/Transpeptidase"/>
</dbReference>
<keyword evidence="11" id="KW-1185">Reference proteome</keyword>
<keyword evidence="8" id="KW-0472">Membrane</keyword>
<dbReference type="SUPFAM" id="SSF53955">
    <property type="entry name" value="Lysozyme-like"/>
    <property type="match status" value="1"/>
</dbReference>
<comment type="catalytic activity">
    <reaction evidence="7">
        <text>[GlcNAc-(1-&gt;4)-Mur2Ac(oyl-L-Ala-gamma-D-Glu-L-Lys-D-Ala-D-Ala)](n)-di-trans,octa-cis-undecaprenyl diphosphate + beta-D-GlcNAc-(1-&gt;4)-Mur2Ac(oyl-L-Ala-gamma-D-Glu-L-Lys-D-Ala-D-Ala)-di-trans,octa-cis-undecaprenyl diphosphate = [GlcNAc-(1-&gt;4)-Mur2Ac(oyl-L-Ala-gamma-D-Glu-L-Lys-D-Ala-D-Ala)](n+1)-di-trans,octa-cis-undecaprenyl diphosphate + di-trans,octa-cis-undecaprenyl diphosphate + H(+)</text>
        <dbReference type="Rhea" id="RHEA:23708"/>
        <dbReference type="Rhea" id="RHEA-COMP:9602"/>
        <dbReference type="Rhea" id="RHEA-COMP:9603"/>
        <dbReference type="ChEBI" id="CHEBI:15378"/>
        <dbReference type="ChEBI" id="CHEBI:58405"/>
        <dbReference type="ChEBI" id="CHEBI:60033"/>
        <dbReference type="ChEBI" id="CHEBI:78435"/>
        <dbReference type="EC" id="2.4.99.28"/>
    </reaction>
</comment>
<comment type="catalytic activity">
    <reaction evidence="6">
        <text>Preferential cleavage: (Ac)2-L-Lys-D-Ala-|-D-Ala. Also transpeptidation of peptidyl-alanyl moieties that are N-acyl substituents of D-alanine.</text>
        <dbReference type="EC" id="3.4.16.4"/>
    </reaction>
</comment>
<dbReference type="Gene3D" id="3.40.710.10">
    <property type="entry name" value="DD-peptidase/beta-lactamase superfamily"/>
    <property type="match status" value="2"/>
</dbReference>
<keyword evidence="4" id="KW-0808">Transferase</keyword>
<keyword evidence="1" id="KW-0121">Carboxypeptidase</keyword>
<dbReference type="SUPFAM" id="SSF56601">
    <property type="entry name" value="beta-lactamase/transpeptidase-like"/>
    <property type="match status" value="1"/>
</dbReference>
<dbReference type="Proteomes" id="UP001501624">
    <property type="component" value="Unassembled WGS sequence"/>
</dbReference>
<feature type="transmembrane region" description="Helical" evidence="8">
    <location>
        <begin position="15"/>
        <end position="38"/>
    </location>
</feature>
<sequence>MENKRRRVWRRVRRVAYVLAGLVVGVPAIAFAIGYLVWDVRSPQEVLAELDKTVVVQYTDGTELMRVVPPDGDRTFTPYEEIPRKLVDAIVAVEDPTFWTNGGFEPTGIARAMVTGVGGGSGITQQYIKNSTGEDDATLFRKFKELVLATKITDRLSKEQIFESYVNIISFGRNTHGPAAAAQAYFGKQLADISWSEAAFLAGMLQAPYGHDPATVGPEQAARRWAYAADKLAERGYVSPADRSGMAYPQVLDPDETRAGRTSYSDYHIRQQVLTELEARGWPLERLRREGLTVRLTLDRDAQNRAERAVRDRLAGEPAELRAAVVSVRPGDGGVTAYAGGNWGVTDYAVTPRRPGSAFRPIVQLAEFRARADDPPVVTGPKIRQAAYDAGIPEFLDGARTLTAPDGVRIASTIAEGTYRLRPLDLAGVFATFASGGLRVAPHFVAELRRGDEVVWRQDTTPVPALPREAALLAGGVPGEYGTSDAWMAGASSSMATLVWVGGDEERPRADRDGVPLTGATLPSDIWREVMSPELATR</sequence>
<evidence type="ECO:0000256" key="1">
    <source>
        <dbReference type="ARBA" id="ARBA00022645"/>
    </source>
</evidence>
<keyword evidence="8" id="KW-1133">Transmembrane helix</keyword>
<accession>A0ABP7IBY2</accession>
<feature type="domain" description="Glycosyl transferase family 51" evidence="9">
    <location>
        <begin position="71"/>
        <end position="232"/>
    </location>
</feature>
<name>A0ABP7IBY2_9PSEU</name>
<evidence type="ECO:0000256" key="4">
    <source>
        <dbReference type="ARBA" id="ARBA00022679"/>
    </source>
</evidence>
<organism evidence="10 11">
    <name type="scientific">Amycolatopsis tucumanensis</name>
    <dbReference type="NCBI Taxonomy" id="401106"/>
    <lineage>
        <taxon>Bacteria</taxon>
        <taxon>Bacillati</taxon>
        <taxon>Actinomycetota</taxon>
        <taxon>Actinomycetes</taxon>
        <taxon>Pseudonocardiales</taxon>
        <taxon>Pseudonocardiaceae</taxon>
        <taxon>Amycolatopsis</taxon>
    </lineage>
</organism>
<keyword evidence="2" id="KW-0645">Protease</keyword>
<comment type="caution">
    <text evidence="10">The sequence shown here is derived from an EMBL/GenBank/DDBJ whole genome shotgun (WGS) entry which is preliminary data.</text>
</comment>
<gene>
    <name evidence="10" type="ORF">GCM10022380_35990</name>
</gene>
<dbReference type="Gene3D" id="1.10.3810.10">
    <property type="entry name" value="Biosynthetic peptidoglycan transglycosylase-like"/>
    <property type="match status" value="1"/>
</dbReference>
<dbReference type="InterPro" id="IPR036950">
    <property type="entry name" value="PBP_transglycosylase"/>
</dbReference>
<dbReference type="InterPro" id="IPR001264">
    <property type="entry name" value="Glyco_trans_51"/>
</dbReference>
<evidence type="ECO:0000259" key="9">
    <source>
        <dbReference type="Pfam" id="PF00912"/>
    </source>
</evidence>
<evidence type="ECO:0000256" key="8">
    <source>
        <dbReference type="SAM" id="Phobius"/>
    </source>
</evidence>
<keyword evidence="3" id="KW-0328">Glycosyltransferase</keyword>
<reference evidence="11" key="1">
    <citation type="journal article" date="2019" name="Int. J. Syst. Evol. Microbiol.">
        <title>The Global Catalogue of Microorganisms (GCM) 10K type strain sequencing project: providing services to taxonomists for standard genome sequencing and annotation.</title>
        <authorList>
            <consortium name="The Broad Institute Genomics Platform"/>
            <consortium name="The Broad Institute Genome Sequencing Center for Infectious Disease"/>
            <person name="Wu L."/>
            <person name="Ma J."/>
        </authorList>
    </citation>
    <scope>NUCLEOTIDE SEQUENCE [LARGE SCALE GENOMIC DNA]</scope>
    <source>
        <strain evidence="11">JCM 17017</strain>
    </source>
</reference>